<dbReference type="PANTHER" id="PTHR46300">
    <property type="entry name" value="P450, PUTATIVE (EUROFUNG)-RELATED-RELATED"/>
    <property type="match status" value="1"/>
</dbReference>
<dbReference type="InterPro" id="IPR001128">
    <property type="entry name" value="Cyt_P450"/>
</dbReference>
<evidence type="ECO:0008006" key="13">
    <source>
        <dbReference type="Google" id="ProtNLM"/>
    </source>
</evidence>
<keyword evidence="7 9" id="KW-0503">Monooxygenase</keyword>
<keyword evidence="10" id="KW-1133">Transmembrane helix</keyword>
<dbReference type="EMBL" id="KZ107930">
    <property type="protein sequence ID" value="OSS43191.1"/>
    <property type="molecule type" value="Genomic_DNA"/>
</dbReference>
<evidence type="ECO:0000256" key="3">
    <source>
        <dbReference type="ARBA" id="ARBA00022617"/>
    </source>
</evidence>
<evidence type="ECO:0000256" key="10">
    <source>
        <dbReference type="SAM" id="Phobius"/>
    </source>
</evidence>
<feature type="transmembrane region" description="Helical" evidence="10">
    <location>
        <begin position="297"/>
        <end position="321"/>
    </location>
</feature>
<feature type="transmembrane region" description="Helical" evidence="10">
    <location>
        <begin position="6"/>
        <end position="24"/>
    </location>
</feature>
<dbReference type="GO" id="GO:0004497">
    <property type="term" value="F:monooxygenase activity"/>
    <property type="evidence" value="ECO:0007669"/>
    <property type="project" value="UniProtKB-KW"/>
</dbReference>
<dbReference type="GO" id="GO:0020037">
    <property type="term" value="F:heme binding"/>
    <property type="evidence" value="ECO:0007669"/>
    <property type="project" value="InterPro"/>
</dbReference>
<dbReference type="STRING" id="105696.A0A1Y2LH36"/>
<gene>
    <name evidence="11" type="ORF">B5807_12153</name>
</gene>
<dbReference type="InterPro" id="IPR036396">
    <property type="entry name" value="Cyt_P450_sf"/>
</dbReference>
<evidence type="ECO:0000256" key="7">
    <source>
        <dbReference type="ARBA" id="ARBA00023033"/>
    </source>
</evidence>
<dbReference type="InterPro" id="IPR002401">
    <property type="entry name" value="Cyt_P450_E_grp-I"/>
</dbReference>
<dbReference type="InterPro" id="IPR017972">
    <property type="entry name" value="Cyt_P450_CS"/>
</dbReference>
<proteinExistence type="inferred from homology"/>
<sequence length="530" mass="59986">MAFIPSFNLAILICCAALWALSRFRRHKKSSLSLPPGPKGLPFLGNINDPPGSGVLEYHHWAKHKDLYGPISSLTVLGQTFIILNDPEIAFELMRDRSAIHSSRPEQAFVKMSGWQNATAMLPYGDTWKIHRKTITKIASSNISVSAFERIQEVEAAHFLVDLLATPNNLFDHIRKEAGSVILKITYGYTTEAHKRDPLVDLANEAMNDFADATVPGKWTVDVLPFLKYIPKWMPGAEFKRLGRRYAYNLDRCANLPYAFVKSQMDEKRHTPSFLSQCIQSTENDPQLDFIHKYAAVSLYLGGADTTVSALMTFFLAMMVFPDVQKKAQEEIDRIVGSDRLPLTADRGNLPYIEAILKETHRWHQVLPMCIPHASTEEDEFRGYRIPKGAVLIANNWLFMHDPNIYPDPMAFRPERHLDMPGHKAEPDPRNFIFGYGRRICPGRFVADNALFITIAQSLAVFNIEKPYDKENGHIIEPKIAFEPGAISHPLPYKASVKPRSERHEILIKATEKEYPWAESDAKVLGSLSC</sequence>
<evidence type="ECO:0000256" key="4">
    <source>
        <dbReference type="ARBA" id="ARBA00022723"/>
    </source>
</evidence>
<keyword evidence="6 8" id="KW-0408">Iron</keyword>
<keyword evidence="3 8" id="KW-0349">Heme</keyword>
<evidence type="ECO:0000313" key="11">
    <source>
        <dbReference type="EMBL" id="OSS43191.1"/>
    </source>
</evidence>
<name>A0A1Y2LH36_EPING</name>
<protein>
    <recommendedName>
        <fullName evidence="13">O-methylsterigmatocystin oxidoreductase</fullName>
    </recommendedName>
</protein>
<comment type="cofactor">
    <cofactor evidence="1 8">
        <name>heme</name>
        <dbReference type="ChEBI" id="CHEBI:30413"/>
    </cofactor>
</comment>
<dbReference type="Gene3D" id="1.10.630.10">
    <property type="entry name" value="Cytochrome P450"/>
    <property type="match status" value="1"/>
</dbReference>
<keyword evidence="12" id="KW-1185">Reference proteome</keyword>
<reference evidence="11 12" key="1">
    <citation type="journal article" date="2017" name="Genome Announc.">
        <title>Genome sequence of the saprophytic ascomycete Epicoccum nigrum ICMP 19927 strain isolated from New Zealand.</title>
        <authorList>
            <person name="Fokin M."/>
            <person name="Fleetwood D."/>
            <person name="Weir B.S."/>
            <person name="Villas-Boas S.G."/>
        </authorList>
    </citation>
    <scope>NUCLEOTIDE SEQUENCE [LARGE SCALE GENOMIC DNA]</scope>
    <source>
        <strain evidence="11 12">ICMP 19927</strain>
    </source>
</reference>
<comment type="similarity">
    <text evidence="2 9">Belongs to the cytochrome P450 family.</text>
</comment>
<dbReference type="PRINTS" id="PR00463">
    <property type="entry name" value="EP450I"/>
</dbReference>
<dbReference type="PANTHER" id="PTHR46300:SF7">
    <property type="entry name" value="P450, PUTATIVE (EUROFUNG)-RELATED"/>
    <property type="match status" value="1"/>
</dbReference>
<dbReference type="AlphaFoldDB" id="A0A1Y2LH36"/>
<dbReference type="Proteomes" id="UP000193240">
    <property type="component" value="Unassembled WGS sequence"/>
</dbReference>
<dbReference type="SUPFAM" id="SSF48264">
    <property type="entry name" value="Cytochrome P450"/>
    <property type="match status" value="1"/>
</dbReference>
<evidence type="ECO:0000256" key="1">
    <source>
        <dbReference type="ARBA" id="ARBA00001971"/>
    </source>
</evidence>
<keyword evidence="10" id="KW-0812">Transmembrane</keyword>
<evidence type="ECO:0000256" key="5">
    <source>
        <dbReference type="ARBA" id="ARBA00023002"/>
    </source>
</evidence>
<keyword evidence="10" id="KW-0472">Membrane</keyword>
<dbReference type="Pfam" id="PF00067">
    <property type="entry name" value="p450"/>
    <property type="match status" value="1"/>
</dbReference>
<evidence type="ECO:0000256" key="9">
    <source>
        <dbReference type="RuleBase" id="RU000461"/>
    </source>
</evidence>
<dbReference type="PRINTS" id="PR00385">
    <property type="entry name" value="P450"/>
</dbReference>
<keyword evidence="4 8" id="KW-0479">Metal-binding</keyword>
<evidence type="ECO:0000256" key="8">
    <source>
        <dbReference type="PIRSR" id="PIRSR602401-1"/>
    </source>
</evidence>
<accession>A0A1Y2LH36</accession>
<dbReference type="CDD" id="cd11065">
    <property type="entry name" value="CYP64-like"/>
    <property type="match status" value="1"/>
</dbReference>
<dbReference type="InterPro" id="IPR050364">
    <property type="entry name" value="Cytochrome_P450_fung"/>
</dbReference>
<dbReference type="GO" id="GO:0016705">
    <property type="term" value="F:oxidoreductase activity, acting on paired donors, with incorporation or reduction of molecular oxygen"/>
    <property type="evidence" value="ECO:0007669"/>
    <property type="project" value="InterPro"/>
</dbReference>
<feature type="binding site" description="axial binding residue" evidence="8">
    <location>
        <position position="441"/>
    </location>
    <ligand>
        <name>heme</name>
        <dbReference type="ChEBI" id="CHEBI:30413"/>
    </ligand>
    <ligandPart>
        <name>Fe</name>
        <dbReference type="ChEBI" id="CHEBI:18248"/>
    </ligandPart>
</feature>
<organism evidence="11 12">
    <name type="scientific">Epicoccum nigrum</name>
    <name type="common">Soil fungus</name>
    <name type="synonym">Epicoccum purpurascens</name>
    <dbReference type="NCBI Taxonomy" id="105696"/>
    <lineage>
        <taxon>Eukaryota</taxon>
        <taxon>Fungi</taxon>
        <taxon>Dikarya</taxon>
        <taxon>Ascomycota</taxon>
        <taxon>Pezizomycotina</taxon>
        <taxon>Dothideomycetes</taxon>
        <taxon>Pleosporomycetidae</taxon>
        <taxon>Pleosporales</taxon>
        <taxon>Pleosporineae</taxon>
        <taxon>Didymellaceae</taxon>
        <taxon>Epicoccum</taxon>
    </lineage>
</organism>
<dbReference type="InParanoid" id="A0A1Y2LH36"/>
<dbReference type="PROSITE" id="PS00086">
    <property type="entry name" value="CYTOCHROME_P450"/>
    <property type="match status" value="1"/>
</dbReference>
<dbReference type="OMA" id="HFDEIFW"/>
<evidence type="ECO:0000256" key="2">
    <source>
        <dbReference type="ARBA" id="ARBA00010617"/>
    </source>
</evidence>
<keyword evidence="5 9" id="KW-0560">Oxidoreductase</keyword>
<evidence type="ECO:0000313" key="12">
    <source>
        <dbReference type="Proteomes" id="UP000193240"/>
    </source>
</evidence>
<dbReference type="GO" id="GO:0005506">
    <property type="term" value="F:iron ion binding"/>
    <property type="evidence" value="ECO:0007669"/>
    <property type="project" value="InterPro"/>
</dbReference>
<evidence type="ECO:0000256" key="6">
    <source>
        <dbReference type="ARBA" id="ARBA00023004"/>
    </source>
</evidence>